<dbReference type="SUPFAM" id="SSF52540">
    <property type="entry name" value="P-loop containing nucleoside triphosphate hydrolases"/>
    <property type="match status" value="1"/>
</dbReference>
<keyword evidence="4" id="KW-1185">Reference proteome</keyword>
<evidence type="ECO:0000313" key="3">
    <source>
        <dbReference type="EMBL" id="PVA05331.1"/>
    </source>
</evidence>
<dbReference type="Gene3D" id="3.40.50.300">
    <property type="entry name" value="P-loop containing nucleotide triphosphate hydrolases"/>
    <property type="match status" value="1"/>
</dbReference>
<gene>
    <name evidence="3" type="ORF">DC363_16085</name>
</gene>
<organism evidence="3 4">
    <name type="scientific">Thalassorhabdomicrobium marinisediminis</name>
    <dbReference type="NCBI Taxonomy" id="2170577"/>
    <lineage>
        <taxon>Bacteria</taxon>
        <taxon>Pseudomonadati</taxon>
        <taxon>Pseudomonadota</taxon>
        <taxon>Alphaproteobacteria</taxon>
        <taxon>Rhodobacterales</taxon>
        <taxon>Paracoccaceae</taxon>
        <taxon>Thalassorhabdomicrobium</taxon>
    </lineage>
</organism>
<dbReference type="AlphaFoldDB" id="A0A2T7FT30"/>
<protein>
    <recommendedName>
        <fullName evidence="2">ATPase AAA-type core domain-containing protein</fullName>
    </recommendedName>
</protein>
<name>A0A2T7FT30_9RHOB</name>
<dbReference type="Proteomes" id="UP000244817">
    <property type="component" value="Unassembled WGS sequence"/>
</dbReference>
<dbReference type="OrthoDB" id="7628834at2"/>
<accession>A0A2T7FT30</accession>
<feature type="domain" description="ATPase AAA-type core" evidence="2">
    <location>
        <begin position="6"/>
        <end position="79"/>
    </location>
</feature>
<dbReference type="RefSeq" id="WP_108642180.1">
    <property type="nucleotide sequence ID" value="NZ_QCYG01000012.1"/>
</dbReference>
<proteinExistence type="predicted"/>
<dbReference type="GO" id="GO:0016887">
    <property type="term" value="F:ATP hydrolysis activity"/>
    <property type="evidence" value="ECO:0007669"/>
    <property type="project" value="InterPro"/>
</dbReference>
<feature type="region of interest" description="Disordered" evidence="1">
    <location>
        <begin position="78"/>
        <end position="116"/>
    </location>
</feature>
<dbReference type="Pfam" id="PF00004">
    <property type="entry name" value="AAA"/>
    <property type="match status" value="1"/>
</dbReference>
<evidence type="ECO:0000256" key="1">
    <source>
        <dbReference type="SAM" id="MobiDB-lite"/>
    </source>
</evidence>
<dbReference type="GO" id="GO:0005524">
    <property type="term" value="F:ATP binding"/>
    <property type="evidence" value="ECO:0007669"/>
    <property type="project" value="InterPro"/>
</dbReference>
<comment type="caution">
    <text evidence="3">The sequence shown here is derived from an EMBL/GenBank/DDBJ whole genome shotgun (WGS) entry which is preliminary data.</text>
</comment>
<sequence length="116" mass="12393">MGDYLKAMATVVAEAMTRVPSAIFFDELDSFGTRTRDPGSKLSRYMTAVINDLLQQLTRLNAAEGVIVIAATNHLDQTPRFPLTTPSSPVCSADPAQISPTSLGTQRPGRAARGCP</sequence>
<evidence type="ECO:0000313" key="4">
    <source>
        <dbReference type="Proteomes" id="UP000244817"/>
    </source>
</evidence>
<reference evidence="3 4" key="1">
    <citation type="submission" date="2018-04" db="EMBL/GenBank/DDBJ databases">
        <title>Pelagivirga bohaiensis gen. nov., sp. nov., a bacterium isolated from the Bohai Sea.</title>
        <authorList>
            <person name="Ji X."/>
        </authorList>
    </citation>
    <scope>NUCLEOTIDE SEQUENCE [LARGE SCALE GENOMIC DNA]</scope>
    <source>
        <strain evidence="3 4">BH-SD16</strain>
    </source>
</reference>
<dbReference type="InterPro" id="IPR003959">
    <property type="entry name" value="ATPase_AAA_core"/>
</dbReference>
<evidence type="ECO:0000259" key="2">
    <source>
        <dbReference type="Pfam" id="PF00004"/>
    </source>
</evidence>
<dbReference type="EMBL" id="QCYG01000012">
    <property type="protein sequence ID" value="PVA05331.1"/>
    <property type="molecule type" value="Genomic_DNA"/>
</dbReference>
<dbReference type="InterPro" id="IPR027417">
    <property type="entry name" value="P-loop_NTPase"/>
</dbReference>